<evidence type="ECO:0000313" key="4">
    <source>
        <dbReference type="Proteomes" id="UP000006672"/>
    </source>
</evidence>
<reference evidence="2" key="2">
    <citation type="submission" date="2012-12" db="EMBL/GenBank/DDBJ databases">
        <authorList>
            <person name="Gao Y.W."/>
            <person name="Fan S.T."/>
            <person name="Sun H.T."/>
            <person name="Wang Z."/>
            <person name="Gao X.L."/>
            <person name="Li Y.G."/>
            <person name="Wang T.C."/>
            <person name="Zhang K."/>
            <person name="Xu W.W."/>
            <person name="Yu Z.J."/>
            <person name="Xia X.Z."/>
        </authorList>
    </citation>
    <scope>NUCLEOTIDE SEQUENCE</scope>
    <source>
        <strain evidence="2">FR3</strain>
    </source>
</reference>
<dbReference type="KEGG" id="bmy:BM_BM9423"/>
<organism evidence="2">
    <name type="scientific">Brugia malayi</name>
    <name type="common">Filarial nematode worm</name>
    <dbReference type="NCBI Taxonomy" id="6279"/>
    <lineage>
        <taxon>Eukaryota</taxon>
        <taxon>Metazoa</taxon>
        <taxon>Ecdysozoa</taxon>
        <taxon>Nematoda</taxon>
        <taxon>Chromadorea</taxon>
        <taxon>Rhabditida</taxon>
        <taxon>Spirurina</taxon>
        <taxon>Spiruromorpha</taxon>
        <taxon>Filarioidea</taxon>
        <taxon>Onchocercidae</taxon>
        <taxon>Brugia</taxon>
    </lineage>
</organism>
<evidence type="ECO:0000313" key="2">
    <source>
        <dbReference type="EMBL" id="CDP93844.1"/>
    </source>
</evidence>
<gene>
    <name evidence="2 5 6" type="ORF">Bm9423</name>
    <name evidence="3" type="ORF">BM_BM9423</name>
    <name evidence="2" type="ORF">BM_Bm9423</name>
</gene>
<dbReference type="EMBL" id="LN856911">
    <property type="protein sequence ID" value="CDP93844.1"/>
    <property type="molecule type" value="Genomic_DNA"/>
</dbReference>
<keyword evidence="4" id="KW-1185">Reference proteome</keyword>
<dbReference type="Proteomes" id="UP000006672">
    <property type="component" value="Unassembled WGS sequence"/>
</dbReference>
<dbReference type="RefSeq" id="XP_042938842.1">
    <property type="nucleotide sequence ID" value="XM_043082908.1"/>
</dbReference>
<evidence type="ECO:0000256" key="1">
    <source>
        <dbReference type="SAM" id="MobiDB-lite"/>
    </source>
</evidence>
<evidence type="ECO:0000313" key="3">
    <source>
        <dbReference type="EMBL" id="VIP00147.1"/>
    </source>
</evidence>
<reference evidence="5" key="4">
    <citation type="submission" date="2019-12" db="UniProtKB">
        <authorList>
            <consortium name="WormBaseParasite"/>
        </authorList>
    </citation>
    <scope>IDENTIFICATION</scope>
</reference>
<dbReference type="CTD" id="6097842"/>
<accession>A0A0J9XRK6</accession>
<feature type="region of interest" description="Disordered" evidence="1">
    <location>
        <begin position="109"/>
        <end position="134"/>
    </location>
</feature>
<proteinExistence type="predicted"/>
<dbReference type="WormBase" id="Bm9423">
    <property type="protein sequence ID" value="BM16358"/>
    <property type="gene ID" value="WBGene00229684"/>
</dbReference>
<name>A0A0J9XRK6_BRUMA</name>
<reference evidence="2 4" key="1">
    <citation type="journal article" date="2007" name="Science">
        <title>Draft genome of the filarial nematode parasite Brugia malayi.</title>
        <authorList>
            <person name="Ghedin E."/>
            <person name="Wang S."/>
            <person name="Spiro D."/>
            <person name="Caler E."/>
            <person name="Zhao Q."/>
            <person name="Crabtree J."/>
            <person name="Allen J.E."/>
            <person name="Delcher A.L."/>
            <person name="Guiliano D.B."/>
            <person name="Miranda-Saavedra D."/>
            <person name="Angiuoli S.V."/>
            <person name="Creasy T."/>
            <person name="Amedeo P."/>
            <person name="Haas B."/>
            <person name="El-Sayed N.M."/>
            <person name="Wortman J.R."/>
            <person name="Feldblyum T."/>
            <person name="Tallon L."/>
            <person name="Schatz M."/>
            <person name="Shumway M."/>
            <person name="Koo H."/>
            <person name="Salzberg S.L."/>
            <person name="Schobel S."/>
            <person name="Pertea M."/>
            <person name="Pop M."/>
            <person name="White O."/>
            <person name="Barton G.J."/>
            <person name="Carlow C.K."/>
            <person name="Crawford M.J."/>
            <person name="Daub J."/>
            <person name="Dimmic M.W."/>
            <person name="Estes C.F."/>
            <person name="Foster J.M."/>
            <person name="Ganatra M."/>
            <person name="Gregory W.F."/>
            <person name="Johnson N.M."/>
            <person name="Jin J."/>
            <person name="Komuniecki R."/>
            <person name="Korf I."/>
            <person name="Kumar S."/>
            <person name="Laney S."/>
            <person name="Li B.W."/>
            <person name="Li W."/>
            <person name="Lindblom T.H."/>
            <person name="Lustigman S."/>
            <person name="Ma D."/>
            <person name="Maina C.V."/>
            <person name="Martin D.M."/>
            <person name="McCarter J.P."/>
            <person name="McReynolds L."/>
            <person name="Mitreva M."/>
            <person name="Nutman T.B."/>
            <person name="Parkinson J."/>
            <person name="Peregrin-Alvarez J.M."/>
            <person name="Poole C."/>
            <person name="Ren Q."/>
            <person name="Saunders L."/>
            <person name="Sluder A.E."/>
            <person name="Smith K."/>
            <person name="Stanke M."/>
            <person name="Unnasch T.R."/>
            <person name="Ware J."/>
            <person name="Wei A.D."/>
            <person name="Weil G."/>
            <person name="Williams D.J."/>
            <person name="Zhang Y."/>
            <person name="Williams S.A."/>
            <person name="Fraser-Liggett C."/>
            <person name="Slatko B."/>
            <person name="Blaxter M.L."/>
            <person name="Scott A.L."/>
        </authorList>
    </citation>
    <scope>NUCLEOTIDE SEQUENCE</scope>
    <source>
        <strain evidence="2 4">FR3</strain>
    </source>
</reference>
<dbReference type="WBParaSite" id="Bm9423.1">
    <property type="protein sequence ID" value="Bm9423.1"/>
    <property type="gene ID" value="WBGene00229684"/>
</dbReference>
<sequence>MQLQAQSTRTVYADDIAAMFYTDNDNDGQLTSNNCRTWGLSRNSVWWAADPTSSVASQPINLDSGGVLIKKLSTNALEELIQDQSQIIDQQKAHLARLDLAVDNAQQREVHSWKQANEDNGDNERDFLHQSYTK</sequence>
<dbReference type="AlphaFoldDB" id="A0A0J9XRK6"/>
<reference evidence="3" key="3">
    <citation type="submission" date="2019-04" db="EMBL/GenBank/DDBJ databases">
        <authorList>
            <person name="Howe K."/>
            <person name="Paulini M."/>
            <person name="Williams G."/>
        </authorList>
    </citation>
    <scope>NUCLEOTIDE SEQUENCE [LARGE SCALE GENOMIC DNA]</scope>
    <source>
        <strain evidence="3">FR3</strain>
    </source>
</reference>
<evidence type="ECO:0000313" key="5">
    <source>
        <dbReference type="WBParaSite" id="Bm9423.1"/>
    </source>
</evidence>
<accession>A0A4E9FSD9</accession>
<dbReference type="EMBL" id="CAAKNF010000016">
    <property type="protein sequence ID" value="VIP00147.1"/>
    <property type="molecule type" value="Genomic_DNA"/>
</dbReference>
<dbReference type="GeneID" id="6097842"/>
<protein>
    <submittedName>
        <fullName evidence="2 5">Bm9423</fullName>
    </submittedName>
</protein>
<evidence type="ECO:0000313" key="6">
    <source>
        <dbReference type="WormBase" id="Bm9423"/>
    </source>
</evidence>